<dbReference type="RefSeq" id="WP_128197000.1">
    <property type="nucleotide sequence ID" value="NZ_SACJ01000012.1"/>
</dbReference>
<comment type="caution">
    <text evidence="1">The sequence shown here is derived from an EMBL/GenBank/DDBJ whole genome shotgun (WGS) entry which is preliminary data.</text>
</comment>
<sequence length="396" mass="46157">MISKYRKLFNEQFTAEKYQALKEDIASDFDYTPTFRLGETPFFISNELKEQLIEGCNDVIALIQQENFKELTDKALELNKKVPNEDNHSTFIAIDFGICEEDGAIIPKLIEVQGFPSLFNYQINLYEKFQKQYTFLKELTPFLNGLTPQEYLENLKAVFCNNHPDENVVLLEIEPEKQNTTIDFYYCKRDLGLSIVCVTEVIKKGNQLFYKNEKGEEIQIKRIYNRVIFDELNLRTDLKLNFSFSDELDVEWAGHPNWFFRISKFILPLLKGKYFIETTLLSELKEIPEDLENYVLKPLFSFSGSGVIFHVKKEDIEAVVDKELYILQKKVNYLPIVQSPDGKVKAEVRMLCTWKKEDAAPTLLCNLVRLSRGEMIGVKYNQDKDWVGGTIGLFER</sequence>
<name>A0A3S2TZ89_9FLAO</name>
<evidence type="ECO:0000313" key="1">
    <source>
        <dbReference type="EMBL" id="RVT72769.1"/>
    </source>
</evidence>
<evidence type="ECO:0008006" key="3">
    <source>
        <dbReference type="Google" id="ProtNLM"/>
    </source>
</evidence>
<evidence type="ECO:0000313" key="2">
    <source>
        <dbReference type="Proteomes" id="UP000285211"/>
    </source>
</evidence>
<dbReference type="OrthoDB" id="108192at2"/>
<dbReference type="EMBL" id="SACJ01000012">
    <property type="protein sequence ID" value="RVT72769.1"/>
    <property type="molecule type" value="Genomic_DNA"/>
</dbReference>
<accession>A0A3S2TZ89</accession>
<proteinExistence type="predicted"/>
<protein>
    <recommendedName>
        <fullName evidence="3">Circularly permuted type 2 ATP-grasp protein</fullName>
    </recommendedName>
</protein>
<keyword evidence="2" id="KW-1185">Reference proteome</keyword>
<reference evidence="1 2" key="1">
    <citation type="submission" date="2019-01" db="EMBL/GenBank/DDBJ databases">
        <authorList>
            <person name="Chen W.-M."/>
        </authorList>
    </citation>
    <scope>NUCLEOTIDE SEQUENCE [LARGE SCALE GENOMIC DNA]</scope>
    <source>
        <strain evidence="1 2">BBQ-12</strain>
    </source>
</reference>
<dbReference type="SUPFAM" id="SSF56059">
    <property type="entry name" value="Glutathione synthetase ATP-binding domain-like"/>
    <property type="match status" value="1"/>
</dbReference>
<gene>
    <name evidence="1" type="ORF">EOD40_15260</name>
</gene>
<organism evidence="1 2">
    <name type="scientific">Flavobacterium sufflavum</name>
    <dbReference type="NCBI Taxonomy" id="1921138"/>
    <lineage>
        <taxon>Bacteria</taxon>
        <taxon>Pseudomonadati</taxon>
        <taxon>Bacteroidota</taxon>
        <taxon>Flavobacteriia</taxon>
        <taxon>Flavobacteriales</taxon>
        <taxon>Flavobacteriaceae</taxon>
        <taxon>Flavobacterium</taxon>
    </lineage>
</organism>
<dbReference type="Proteomes" id="UP000285211">
    <property type="component" value="Unassembled WGS sequence"/>
</dbReference>
<dbReference type="AlphaFoldDB" id="A0A3S2TZ89"/>